<sequence length="344" mass="36976">MDSNTTRRVAVVFNPVKGEPEEMKQLVIDAARRHGWEEPHFRETSVEDPGFTPAQEAAEEGYDMVFAAGGDGTVRAVAAALRGTGTTLAIIPAGTGNLLARNLKLPLDVPEAIETAFAGQDTRIDVCTALLTRPDGESEELDFVVMAGVGIDAQMIVNSDDDLKKRVGFLAYGVAIAKSLQGGRRLRLRWRLDDAPVRRTRVHSLIVGNCGDLVGSVPLLPDAVANDGHFDIVALRPKGLPGWGLIVGRLVTQMGRKVINRLRRRDEQITGGSSDIDVLQYATGTRLEVTLSAPEVFEVDGDEVGEVTGFTVTIEPECLVVREPLPPPTAEPGEPRPGTEIFGG</sequence>
<proteinExistence type="predicted"/>
<dbReference type="GO" id="GO:0016301">
    <property type="term" value="F:kinase activity"/>
    <property type="evidence" value="ECO:0007669"/>
    <property type="project" value="UniProtKB-KW"/>
</dbReference>
<dbReference type="EMBL" id="JBHSQE010000002">
    <property type="protein sequence ID" value="MFC6145913.1"/>
    <property type="molecule type" value="Genomic_DNA"/>
</dbReference>
<dbReference type="EC" id="2.7.1.-" evidence="3"/>
<feature type="domain" description="DAGKc" evidence="2">
    <location>
        <begin position="4"/>
        <end position="134"/>
    </location>
</feature>
<organism evidence="3 4">
    <name type="scientific">Corynebacterium nasicanis</name>
    <dbReference type="NCBI Taxonomy" id="1448267"/>
    <lineage>
        <taxon>Bacteria</taxon>
        <taxon>Bacillati</taxon>
        <taxon>Actinomycetota</taxon>
        <taxon>Actinomycetes</taxon>
        <taxon>Mycobacteriales</taxon>
        <taxon>Corynebacteriaceae</taxon>
        <taxon>Corynebacterium</taxon>
    </lineage>
</organism>
<dbReference type="Proteomes" id="UP001596244">
    <property type="component" value="Unassembled WGS sequence"/>
</dbReference>
<dbReference type="Pfam" id="PF00781">
    <property type="entry name" value="DAGK_cat"/>
    <property type="match status" value="1"/>
</dbReference>
<name>A0ABW1Q9X2_9CORY</name>
<reference evidence="4" key="1">
    <citation type="journal article" date="2019" name="Int. J. Syst. Evol. Microbiol.">
        <title>The Global Catalogue of Microorganisms (GCM) 10K type strain sequencing project: providing services to taxonomists for standard genome sequencing and annotation.</title>
        <authorList>
            <consortium name="The Broad Institute Genomics Platform"/>
            <consortium name="The Broad Institute Genome Sequencing Center for Infectious Disease"/>
            <person name="Wu L."/>
            <person name="Ma J."/>
        </authorList>
    </citation>
    <scope>NUCLEOTIDE SEQUENCE [LARGE SCALE GENOMIC DNA]</scope>
    <source>
        <strain evidence="4">CCUG 51943</strain>
    </source>
</reference>
<dbReference type="InterPro" id="IPR016064">
    <property type="entry name" value="NAD/diacylglycerol_kinase_sf"/>
</dbReference>
<protein>
    <submittedName>
        <fullName evidence="3">Diacylglycerol/lipid kinase family protein</fullName>
        <ecNumber evidence="3">2.7.1.-</ecNumber>
    </submittedName>
</protein>
<evidence type="ECO:0000313" key="3">
    <source>
        <dbReference type="EMBL" id="MFC6145913.1"/>
    </source>
</evidence>
<keyword evidence="3" id="KW-0418">Kinase</keyword>
<evidence type="ECO:0000313" key="4">
    <source>
        <dbReference type="Proteomes" id="UP001596244"/>
    </source>
</evidence>
<accession>A0ABW1Q9X2</accession>
<dbReference type="PANTHER" id="PTHR30492">
    <property type="entry name" value="METHYLGLYOXAL SYNTHASE"/>
    <property type="match status" value="1"/>
</dbReference>
<dbReference type="SUPFAM" id="SSF111331">
    <property type="entry name" value="NAD kinase/diacylglycerol kinase-like"/>
    <property type="match status" value="1"/>
</dbReference>
<dbReference type="PANTHER" id="PTHR30492:SF0">
    <property type="entry name" value="METHYLGLYOXAL SYNTHASE"/>
    <property type="match status" value="1"/>
</dbReference>
<dbReference type="Gene3D" id="2.60.200.40">
    <property type="match status" value="1"/>
</dbReference>
<evidence type="ECO:0000259" key="2">
    <source>
        <dbReference type="PROSITE" id="PS50146"/>
    </source>
</evidence>
<dbReference type="InterPro" id="IPR017438">
    <property type="entry name" value="ATP-NAD_kinase_N"/>
</dbReference>
<dbReference type="InterPro" id="IPR001206">
    <property type="entry name" value="Diacylglycerol_kinase_cat_dom"/>
</dbReference>
<evidence type="ECO:0000256" key="1">
    <source>
        <dbReference type="SAM" id="MobiDB-lite"/>
    </source>
</evidence>
<dbReference type="SMART" id="SM00046">
    <property type="entry name" value="DAGKc"/>
    <property type="match status" value="1"/>
</dbReference>
<comment type="caution">
    <text evidence="3">The sequence shown here is derived from an EMBL/GenBank/DDBJ whole genome shotgun (WGS) entry which is preliminary data.</text>
</comment>
<dbReference type="RefSeq" id="WP_377000032.1">
    <property type="nucleotide sequence ID" value="NZ_JBHSQE010000002.1"/>
</dbReference>
<keyword evidence="3" id="KW-0808">Transferase</keyword>
<feature type="region of interest" description="Disordered" evidence="1">
    <location>
        <begin position="323"/>
        <end position="344"/>
    </location>
</feature>
<keyword evidence="4" id="KW-1185">Reference proteome</keyword>
<dbReference type="InterPro" id="IPR004363">
    <property type="entry name" value="Methylgl_synth"/>
</dbReference>
<gene>
    <name evidence="3" type="ORF">ACFPUZ_03705</name>
</gene>
<dbReference type="PROSITE" id="PS50146">
    <property type="entry name" value="DAGK"/>
    <property type="match status" value="1"/>
</dbReference>
<dbReference type="Gene3D" id="3.40.50.10330">
    <property type="entry name" value="Probable inorganic polyphosphate/atp-NAD kinase, domain 1"/>
    <property type="match status" value="1"/>
</dbReference>